<protein>
    <submittedName>
        <fullName evidence="2">Uncharacterized protein</fullName>
    </submittedName>
</protein>
<accession>A0AAN9VQI6</accession>
<keyword evidence="3" id="KW-1185">Reference proteome</keyword>
<evidence type="ECO:0000313" key="2">
    <source>
        <dbReference type="EMBL" id="KAK7794713.1"/>
    </source>
</evidence>
<dbReference type="AlphaFoldDB" id="A0AAN9VQI6"/>
<organism evidence="2 3">
    <name type="scientific">Gryllus longicercus</name>
    <dbReference type="NCBI Taxonomy" id="2509291"/>
    <lineage>
        <taxon>Eukaryota</taxon>
        <taxon>Metazoa</taxon>
        <taxon>Ecdysozoa</taxon>
        <taxon>Arthropoda</taxon>
        <taxon>Hexapoda</taxon>
        <taxon>Insecta</taxon>
        <taxon>Pterygota</taxon>
        <taxon>Neoptera</taxon>
        <taxon>Polyneoptera</taxon>
        <taxon>Orthoptera</taxon>
        <taxon>Ensifera</taxon>
        <taxon>Gryllidea</taxon>
        <taxon>Grylloidea</taxon>
        <taxon>Gryllidae</taxon>
        <taxon>Gryllinae</taxon>
        <taxon>Gryllus</taxon>
    </lineage>
</organism>
<dbReference type="EMBL" id="JAZDUA010000322">
    <property type="protein sequence ID" value="KAK7794713.1"/>
    <property type="molecule type" value="Genomic_DNA"/>
</dbReference>
<name>A0AAN9VQI6_9ORTH</name>
<comment type="caution">
    <text evidence="2">The sequence shown here is derived from an EMBL/GenBank/DDBJ whole genome shotgun (WGS) entry which is preliminary data.</text>
</comment>
<dbReference type="Proteomes" id="UP001378592">
    <property type="component" value="Unassembled WGS sequence"/>
</dbReference>
<sequence length="66" mass="7575">MDAPDRSGPQLPFRRPQPPPDHYRLSRLPSTISQFRRGAHHEGSSLRHRGCGGNSARNQKQQLYRN</sequence>
<feature type="compositionally biased region" description="Polar residues" evidence="1">
    <location>
        <begin position="55"/>
        <end position="66"/>
    </location>
</feature>
<evidence type="ECO:0000256" key="1">
    <source>
        <dbReference type="SAM" id="MobiDB-lite"/>
    </source>
</evidence>
<proteinExistence type="predicted"/>
<evidence type="ECO:0000313" key="3">
    <source>
        <dbReference type="Proteomes" id="UP001378592"/>
    </source>
</evidence>
<feature type="region of interest" description="Disordered" evidence="1">
    <location>
        <begin position="1"/>
        <end position="66"/>
    </location>
</feature>
<gene>
    <name evidence="2" type="ORF">R5R35_009608</name>
</gene>
<reference evidence="2 3" key="1">
    <citation type="submission" date="2024-03" db="EMBL/GenBank/DDBJ databases">
        <title>The genome assembly and annotation of the cricket Gryllus longicercus Weissman &amp; Gray.</title>
        <authorList>
            <person name="Szrajer S."/>
            <person name="Gray D."/>
            <person name="Ylla G."/>
        </authorList>
    </citation>
    <scope>NUCLEOTIDE SEQUENCE [LARGE SCALE GENOMIC DNA]</scope>
    <source>
        <strain evidence="2">DAG 2021-001</strain>
        <tissue evidence="2">Whole body minus gut</tissue>
    </source>
</reference>